<dbReference type="PANTHER" id="PTHR15207">
    <property type="entry name" value="NONSYNDROMIC HEARING IMPAIRMENT PROTEIN"/>
    <property type="match status" value="1"/>
</dbReference>
<organism evidence="5 6">
    <name type="scientific">Clarias magur</name>
    <name type="common">Asian catfish</name>
    <name type="synonym">Macropteronotus magur</name>
    <dbReference type="NCBI Taxonomy" id="1594786"/>
    <lineage>
        <taxon>Eukaryota</taxon>
        <taxon>Metazoa</taxon>
        <taxon>Chordata</taxon>
        <taxon>Craniata</taxon>
        <taxon>Vertebrata</taxon>
        <taxon>Euteleostomi</taxon>
        <taxon>Actinopterygii</taxon>
        <taxon>Neopterygii</taxon>
        <taxon>Teleostei</taxon>
        <taxon>Ostariophysi</taxon>
        <taxon>Siluriformes</taxon>
        <taxon>Clariidae</taxon>
        <taxon>Clarias</taxon>
    </lineage>
</organism>
<dbReference type="GO" id="GO:0012505">
    <property type="term" value="C:endomembrane system"/>
    <property type="evidence" value="ECO:0007669"/>
    <property type="project" value="UniProtKB-SubCell"/>
</dbReference>
<evidence type="ECO:0000313" key="6">
    <source>
        <dbReference type="Proteomes" id="UP000727407"/>
    </source>
</evidence>
<comment type="caution">
    <text evidence="5">The sequence shown here is derived from an EMBL/GenBank/DDBJ whole genome shotgun (WGS) entry which is preliminary data.</text>
</comment>
<accession>A0A8J4X539</accession>
<comment type="subcellular location">
    <subcellularLocation>
        <location evidence="1">Endomembrane system</location>
    </subcellularLocation>
</comment>
<reference evidence="5" key="1">
    <citation type="submission" date="2020-07" db="EMBL/GenBank/DDBJ databases">
        <title>Clarias magur genome sequencing, assembly and annotation.</title>
        <authorList>
            <person name="Kushwaha B."/>
            <person name="Kumar R."/>
            <person name="Das P."/>
            <person name="Joshi C.G."/>
            <person name="Kumar D."/>
            <person name="Nagpure N.S."/>
            <person name="Pandey M."/>
            <person name="Agarwal S."/>
            <person name="Srivastava S."/>
            <person name="Singh M."/>
            <person name="Sahoo L."/>
            <person name="Jayasankar P."/>
            <person name="Meher P.K."/>
            <person name="Koringa P.G."/>
            <person name="Iquebal M.A."/>
            <person name="Das S.P."/>
            <person name="Bit A."/>
            <person name="Patnaik S."/>
            <person name="Patel N."/>
            <person name="Shah T.M."/>
            <person name="Hinsu A."/>
            <person name="Jena J.K."/>
        </authorList>
    </citation>
    <scope>NUCLEOTIDE SEQUENCE</scope>
    <source>
        <strain evidence="5">CIFAMagur01</strain>
        <tissue evidence="5">Testis</tissue>
    </source>
</reference>
<evidence type="ECO:0000313" key="5">
    <source>
        <dbReference type="EMBL" id="KAF5893433.1"/>
    </source>
</evidence>
<dbReference type="AlphaFoldDB" id="A0A8J4X539"/>
<evidence type="ECO:0000256" key="3">
    <source>
        <dbReference type="ARBA" id="ARBA00023136"/>
    </source>
</evidence>
<dbReference type="OrthoDB" id="8815334at2759"/>
<dbReference type="InterPro" id="IPR042377">
    <property type="entry name" value="GSDME"/>
</dbReference>
<protein>
    <submittedName>
        <fullName evidence="5">Non-syndromic hearing impairment protein 5-like</fullName>
    </submittedName>
</protein>
<feature type="non-terminal residue" evidence="5">
    <location>
        <position position="1"/>
    </location>
</feature>
<keyword evidence="3" id="KW-0472">Membrane</keyword>
<evidence type="ECO:0000259" key="4">
    <source>
        <dbReference type="Pfam" id="PF04598"/>
    </source>
</evidence>
<dbReference type="Proteomes" id="UP000727407">
    <property type="component" value="Unassembled WGS sequence"/>
</dbReference>
<comment type="similarity">
    <text evidence="2">Belongs to the gasdermin family.</text>
</comment>
<dbReference type="PANTHER" id="PTHR15207:SF3">
    <property type="entry name" value="DEAFNESS, AUTOSOMAL DOMINANT 5-RELATED"/>
    <property type="match status" value="1"/>
</dbReference>
<name>A0A8J4X539_CLAMG</name>
<dbReference type="EMBL" id="QNUK01000435">
    <property type="protein sequence ID" value="KAF5893433.1"/>
    <property type="molecule type" value="Genomic_DNA"/>
</dbReference>
<dbReference type="InterPro" id="IPR040460">
    <property type="entry name" value="Gasdermin_pore"/>
</dbReference>
<feature type="domain" description="Gasdermin pore forming" evidence="4">
    <location>
        <begin position="39"/>
        <end position="274"/>
    </location>
</feature>
<dbReference type="GO" id="GO:0005737">
    <property type="term" value="C:cytoplasm"/>
    <property type="evidence" value="ECO:0007669"/>
    <property type="project" value="TreeGrafter"/>
</dbReference>
<evidence type="ECO:0000256" key="2">
    <source>
        <dbReference type="ARBA" id="ARBA00009279"/>
    </source>
</evidence>
<sequence length="454" mass="50540">YEISVVLDEEGEKWNLFVEMGVNLSSFIQKTNKLYLILMFDKATRSLLHLTDQDGTLIAVSRLNDSEKLKPLAVVIKCPAMWLWQRPKYKPTDFNLNDLLQGKAIQPELKKKVFVSKYEVTHNGSVTGCGEVEMPGVSMKAKGETSSQILSSLGELHKESVIMPHFLKNSKERKLDLQHNLFTQIQGKNQVFTLLKERIFTTSNSTINFSELKEGGFGAFIKLLSPSKVQLNKSIFLKNSRDVAIVIPPHTVLAYSVSELHIKNDGRYEVGVSPDGMAADEGIDQHSVQDSSEVDGSWGLTHVTEGSSLTALNKELSRVKTTLCELACLPPETRFSLLNLFQEILPDQELLLTLEDELEKINDELLDDSHTRLTETLDELIEKFVKLLRSEVNSTNGLHADVFRTNGSSPDQNGGHLDLAIHNGSSVKSAAQRRALLTALHMLITAAEGNSSDR</sequence>
<dbReference type="GO" id="GO:0012501">
    <property type="term" value="P:programmed cell death"/>
    <property type="evidence" value="ECO:0007669"/>
    <property type="project" value="InterPro"/>
</dbReference>
<proteinExistence type="inferred from homology"/>
<dbReference type="Pfam" id="PF04598">
    <property type="entry name" value="Gasdermin"/>
    <property type="match status" value="1"/>
</dbReference>
<keyword evidence="6" id="KW-1185">Reference proteome</keyword>
<evidence type="ECO:0000256" key="1">
    <source>
        <dbReference type="ARBA" id="ARBA00004308"/>
    </source>
</evidence>
<gene>
    <name evidence="5" type="ORF">DAT39_016852</name>
</gene>